<dbReference type="EMBL" id="JAVRRD010000011">
    <property type="protein sequence ID" value="KAK5053918.1"/>
    <property type="molecule type" value="Genomic_DNA"/>
</dbReference>
<keyword evidence="2" id="KW-1185">Reference proteome</keyword>
<organism evidence="1 2">
    <name type="scientific">Exophiala bonariae</name>
    <dbReference type="NCBI Taxonomy" id="1690606"/>
    <lineage>
        <taxon>Eukaryota</taxon>
        <taxon>Fungi</taxon>
        <taxon>Dikarya</taxon>
        <taxon>Ascomycota</taxon>
        <taxon>Pezizomycotina</taxon>
        <taxon>Eurotiomycetes</taxon>
        <taxon>Chaetothyriomycetidae</taxon>
        <taxon>Chaetothyriales</taxon>
        <taxon>Herpotrichiellaceae</taxon>
        <taxon>Exophiala</taxon>
    </lineage>
</organism>
<proteinExistence type="predicted"/>
<dbReference type="AlphaFoldDB" id="A0AAV9NCZ4"/>
<protein>
    <submittedName>
        <fullName evidence="1">Uncharacterized protein</fullName>
    </submittedName>
</protein>
<comment type="caution">
    <text evidence="1">The sequence shown here is derived from an EMBL/GenBank/DDBJ whole genome shotgun (WGS) entry which is preliminary data.</text>
</comment>
<reference evidence="1 2" key="1">
    <citation type="submission" date="2023-08" db="EMBL/GenBank/DDBJ databases">
        <title>Black Yeasts Isolated from many extreme environments.</title>
        <authorList>
            <person name="Coleine C."/>
            <person name="Stajich J.E."/>
            <person name="Selbmann L."/>
        </authorList>
    </citation>
    <scope>NUCLEOTIDE SEQUENCE [LARGE SCALE GENOMIC DNA]</scope>
    <source>
        <strain evidence="1 2">CCFEE 5792</strain>
    </source>
</reference>
<evidence type="ECO:0000313" key="2">
    <source>
        <dbReference type="Proteomes" id="UP001358417"/>
    </source>
</evidence>
<dbReference type="RefSeq" id="XP_064707043.1">
    <property type="nucleotide sequence ID" value="XM_064845498.1"/>
</dbReference>
<dbReference type="GeneID" id="89970096"/>
<name>A0AAV9NCZ4_9EURO</name>
<gene>
    <name evidence="1" type="ORF">LTR84_001880</name>
</gene>
<evidence type="ECO:0000313" key="1">
    <source>
        <dbReference type="EMBL" id="KAK5053918.1"/>
    </source>
</evidence>
<sequence>MPTSNVVKAVRLSHTAVGFHQTSDRDSHKKDCNKIKKKHAALATEEQRLRDFPGDFMTPANVFEEREGHFWGILETRTYMRLRYALIEALLKVNTRDAVQAALDHAMDMLRLCRSDNIGVRDRVPALYLRLGMDQEAYDFCKWYATDGSRGDYDWGDMNLGFLDVKDANIFESSMLEFLGCQDANILIVIALIKIRLLHQLIDLRSSNAIRDQVPQEVLDKVRRALVTKVVLKEKDIMDEMDPTAMILNLRLDIETLFFSIQESCPYFWPALLDPEQHLSARPAYYSSGSLEQTQLYVQYNYHAWAETPRALDVIKCFVDGAEDLSDYTRAEEEKGGDNDDDSDAWEDCDEEDIWLKLPPPKCTFYPPIIHYRKPAWNV</sequence>
<accession>A0AAV9NCZ4</accession>
<dbReference type="Proteomes" id="UP001358417">
    <property type="component" value="Unassembled WGS sequence"/>
</dbReference>